<feature type="region of interest" description="Disordered" evidence="1">
    <location>
        <begin position="437"/>
        <end position="483"/>
    </location>
</feature>
<name>A0A066XNG2_COLSU</name>
<evidence type="ECO:0000313" key="3">
    <source>
        <dbReference type="Proteomes" id="UP000027238"/>
    </source>
</evidence>
<sequence length="483" mass="52059">MPQAAPEQSQDLSIELASPHARLYGGSVVAGHVVRRSHIVAPSATVRVRLLGRAKAKLVVEHGNNQRSIYRSRFDFWPGAAVDDVVHRGPVHIAPGVGEHQAWAFALPLPTQTDGRFMDTATSSSSARKACFLMPPSGPGAGRIPEQPLPGSFYLDGRGLMKKKWHAFVEYWIEAEMVVQGKSSIVKAVLPVQVLSPPTPAPPISNFGLTPRTMPGCVASQRLFPGMEEAQLSFKQKTHKFFGSSKVPSFHFALDVQSPTVIQMGNDAGIPFLLHLTPNADKTTDAVRDVPQTVTIQSLKLEIHSSDGIICPGVLKSHEAGATRKKCMARIDRLYPQNHNIVLPSGPKEEPLDLGAVLNLRVDALGRVLHGASEYRESAGTALLPTFVTYCAKVEHTLRWKIQLAVAGETWKCEGGQRLRVLAPCEDMASDRAETSAMAALSLEPPPPAAEEVPAYDGPEEAAPAYEKVAGDGEDKPTIGGKS</sequence>
<keyword evidence="3" id="KW-1185">Reference proteome</keyword>
<protein>
    <recommendedName>
        <fullName evidence="4">Arrestin</fullName>
    </recommendedName>
</protein>
<comment type="caution">
    <text evidence="2">The sequence shown here is derived from an EMBL/GenBank/DDBJ whole genome shotgun (WGS) entry which is preliminary data.</text>
</comment>
<evidence type="ECO:0000256" key="1">
    <source>
        <dbReference type="SAM" id="MobiDB-lite"/>
    </source>
</evidence>
<accession>A0A066XNG2</accession>
<organism evidence="2 3">
    <name type="scientific">Colletotrichum sublineola</name>
    <name type="common">Sorghum anthracnose fungus</name>
    <dbReference type="NCBI Taxonomy" id="1173701"/>
    <lineage>
        <taxon>Eukaryota</taxon>
        <taxon>Fungi</taxon>
        <taxon>Dikarya</taxon>
        <taxon>Ascomycota</taxon>
        <taxon>Pezizomycotina</taxon>
        <taxon>Sordariomycetes</taxon>
        <taxon>Hypocreomycetidae</taxon>
        <taxon>Glomerellales</taxon>
        <taxon>Glomerellaceae</taxon>
        <taxon>Colletotrichum</taxon>
        <taxon>Colletotrichum graminicola species complex</taxon>
    </lineage>
</organism>
<evidence type="ECO:0000313" key="2">
    <source>
        <dbReference type="EMBL" id="KDN67570.1"/>
    </source>
</evidence>
<dbReference type="Proteomes" id="UP000027238">
    <property type="component" value="Unassembled WGS sequence"/>
</dbReference>
<dbReference type="Gene3D" id="2.60.40.640">
    <property type="match status" value="1"/>
</dbReference>
<dbReference type="HOGENOM" id="CLU_042066_1_0_1"/>
<proteinExistence type="predicted"/>
<evidence type="ECO:0008006" key="4">
    <source>
        <dbReference type="Google" id="ProtNLM"/>
    </source>
</evidence>
<dbReference type="InterPro" id="IPR014752">
    <property type="entry name" value="Arrestin-like_C"/>
</dbReference>
<gene>
    <name evidence="2" type="ORF">CSUB01_03624</name>
</gene>
<dbReference type="OrthoDB" id="2333384at2759"/>
<dbReference type="AlphaFoldDB" id="A0A066XNG2"/>
<dbReference type="OMA" id="SHYRGRW"/>
<reference evidence="3" key="1">
    <citation type="journal article" date="2014" name="Genome Announc.">
        <title>Draft genome sequence of Colletotrichum sublineola, a destructive pathogen of cultivated sorghum.</title>
        <authorList>
            <person name="Baroncelli R."/>
            <person name="Sanz-Martin J.M."/>
            <person name="Rech G.E."/>
            <person name="Sukno S.A."/>
            <person name="Thon M.R."/>
        </authorList>
    </citation>
    <scope>NUCLEOTIDE SEQUENCE [LARGE SCALE GENOMIC DNA]</scope>
    <source>
        <strain evidence="3">TX430BB</strain>
    </source>
</reference>
<dbReference type="EMBL" id="JMSE01000791">
    <property type="protein sequence ID" value="KDN67570.1"/>
    <property type="molecule type" value="Genomic_DNA"/>
</dbReference>
<dbReference type="eggNOG" id="ENOG502SPEF">
    <property type="taxonomic scope" value="Eukaryota"/>
</dbReference>